<evidence type="ECO:0000313" key="9">
    <source>
        <dbReference type="Proteomes" id="UP001204524"/>
    </source>
</evidence>
<feature type="domain" description="Plastocyanin-like" evidence="6">
    <location>
        <begin position="368"/>
        <end position="488"/>
    </location>
</feature>
<dbReference type="EMBL" id="JANARS010000009">
    <property type="protein sequence ID" value="MCP3423843.1"/>
    <property type="molecule type" value="Genomic_DNA"/>
</dbReference>
<dbReference type="PANTHER" id="PTHR48267">
    <property type="entry name" value="CUPREDOXIN SUPERFAMILY PROTEIN"/>
    <property type="match status" value="1"/>
</dbReference>
<proteinExistence type="inferred from homology"/>
<dbReference type="InterPro" id="IPR045087">
    <property type="entry name" value="Cu-oxidase_fam"/>
</dbReference>
<dbReference type="Pfam" id="PF07732">
    <property type="entry name" value="Cu-oxidase_3"/>
    <property type="match status" value="1"/>
</dbReference>
<evidence type="ECO:0000256" key="5">
    <source>
        <dbReference type="SAM" id="SignalP"/>
    </source>
</evidence>
<dbReference type="Gene3D" id="2.60.40.420">
    <property type="entry name" value="Cupredoxins - blue copper proteins"/>
    <property type="match status" value="3"/>
</dbReference>
<evidence type="ECO:0000256" key="3">
    <source>
        <dbReference type="ARBA" id="ARBA00023002"/>
    </source>
</evidence>
<gene>
    <name evidence="8" type="ORF">NCI01_18705</name>
</gene>
<dbReference type="InterPro" id="IPR008972">
    <property type="entry name" value="Cupredoxin"/>
</dbReference>
<keyword evidence="5" id="KW-0732">Signal</keyword>
<dbReference type="PANTHER" id="PTHR48267:SF1">
    <property type="entry name" value="BILIRUBIN OXIDASE"/>
    <property type="match status" value="1"/>
</dbReference>
<keyword evidence="2" id="KW-0479">Metal-binding</keyword>
<dbReference type="RefSeq" id="WP_254183000.1">
    <property type="nucleotide sequence ID" value="NZ_JANARS010000009.1"/>
</dbReference>
<evidence type="ECO:0000256" key="4">
    <source>
        <dbReference type="SAM" id="MobiDB-lite"/>
    </source>
</evidence>
<feature type="region of interest" description="Disordered" evidence="4">
    <location>
        <begin position="24"/>
        <end position="44"/>
    </location>
</feature>
<reference evidence="8 9" key="1">
    <citation type="submission" date="2022-06" db="EMBL/GenBank/DDBJ databases">
        <authorList>
            <person name="So Y."/>
        </authorList>
    </citation>
    <scope>NUCLEOTIDE SEQUENCE [LARGE SCALE GENOMIC DNA]</scope>
    <source>
        <strain evidence="8 9">STR3</strain>
    </source>
</reference>
<dbReference type="CDD" id="cd04232">
    <property type="entry name" value="CuRO_1_CueO_FtsP"/>
    <property type="match status" value="1"/>
</dbReference>
<dbReference type="InterPro" id="IPR011707">
    <property type="entry name" value="Cu-oxidase-like_N"/>
</dbReference>
<evidence type="ECO:0000256" key="1">
    <source>
        <dbReference type="ARBA" id="ARBA00010609"/>
    </source>
</evidence>
<dbReference type="Proteomes" id="UP001204524">
    <property type="component" value="Unassembled WGS sequence"/>
</dbReference>
<accession>A0ABT1L1D0</accession>
<evidence type="ECO:0000259" key="6">
    <source>
        <dbReference type="Pfam" id="PF07731"/>
    </source>
</evidence>
<name>A0ABT1L1D0_9ACTN</name>
<protein>
    <submittedName>
        <fullName evidence="8">Multicopper oxidase domain-containing protein</fullName>
    </submittedName>
</protein>
<keyword evidence="9" id="KW-1185">Reference proteome</keyword>
<evidence type="ECO:0000259" key="7">
    <source>
        <dbReference type="Pfam" id="PF07732"/>
    </source>
</evidence>
<evidence type="ECO:0000313" key="8">
    <source>
        <dbReference type="EMBL" id="MCP3423843.1"/>
    </source>
</evidence>
<comment type="similarity">
    <text evidence="1">Belongs to the multicopper oxidase family.</text>
</comment>
<dbReference type="Pfam" id="PF07731">
    <property type="entry name" value="Cu-oxidase_2"/>
    <property type="match status" value="1"/>
</dbReference>
<dbReference type="CDD" id="cd13890">
    <property type="entry name" value="CuRO_3_CueO_FtsP"/>
    <property type="match status" value="1"/>
</dbReference>
<evidence type="ECO:0000256" key="2">
    <source>
        <dbReference type="ARBA" id="ARBA00022723"/>
    </source>
</evidence>
<dbReference type="InterPro" id="IPR011706">
    <property type="entry name" value="Cu-oxidase_C"/>
</dbReference>
<feature type="signal peptide" evidence="5">
    <location>
        <begin position="1"/>
        <end position="26"/>
    </location>
</feature>
<sequence>MLPSRHVSRRTLLVAGLATMTVPAMSSCSGTGGGARRPVTPPDDFSTPLAVPPLDEGTMVSPGVREFALTAREGTHDMGTGVATPTWGFNGDHLGPTLRARSGETVRVRVTNDLPEETTVHWHGMHLPAVMDGGPHQMIEPGGTWEPVWTIDQPAASLWYHPHPHGATEEHVYRGLAGMFWIDPDEGPDTRLPHRYGVDDVPVVVQDKRLDDDGELDLDDQGLEIGLLGDRVLANGTWGGHVEASTELLRLRLLNGSTARTYGLGFSDDRDFDVVATDGGLLERPVATTRVRLSPGERAEVVVRLAPAERVRLVSYGAELGDVVIPSVFGADDVIDVLEIRARDRLEPSPPVPEVLTSIERLDPSAADARREWELEGREINGQGMDMDRVDATVTAGALEQWTVRSRNPYPHNFHVHDVQFRVVAVDGAPPPPLLAGLKDTVYLEPHVSYDLLMRFGDHADPEHPYMFHCHLLLHEDDGMMGQFVVVDDGDAADLSGHEGH</sequence>
<feature type="chain" id="PRO_5046663017" evidence="5">
    <location>
        <begin position="27"/>
        <end position="501"/>
    </location>
</feature>
<dbReference type="InterPro" id="IPR002355">
    <property type="entry name" value="Cu_oxidase_Cu_BS"/>
</dbReference>
<dbReference type="PROSITE" id="PS00080">
    <property type="entry name" value="MULTICOPPER_OXIDASE2"/>
    <property type="match status" value="1"/>
</dbReference>
<dbReference type="SUPFAM" id="SSF49503">
    <property type="entry name" value="Cupredoxins"/>
    <property type="match status" value="3"/>
</dbReference>
<dbReference type="PROSITE" id="PS51257">
    <property type="entry name" value="PROKAR_LIPOPROTEIN"/>
    <property type="match status" value="1"/>
</dbReference>
<keyword evidence="3" id="KW-0560">Oxidoreductase</keyword>
<feature type="domain" description="Plastocyanin-like" evidence="7">
    <location>
        <begin position="73"/>
        <end position="186"/>
    </location>
</feature>
<comment type="caution">
    <text evidence="8">The sequence shown here is derived from an EMBL/GenBank/DDBJ whole genome shotgun (WGS) entry which is preliminary data.</text>
</comment>
<organism evidence="8 9">
    <name type="scientific">Nocardioides pinisoli</name>
    <dbReference type="NCBI Taxonomy" id="2950279"/>
    <lineage>
        <taxon>Bacteria</taxon>
        <taxon>Bacillati</taxon>
        <taxon>Actinomycetota</taxon>
        <taxon>Actinomycetes</taxon>
        <taxon>Propionibacteriales</taxon>
        <taxon>Nocardioidaceae</taxon>
        <taxon>Nocardioides</taxon>
    </lineage>
</organism>